<name>J9FQL3_9ZZZZ</name>
<evidence type="ECO:0000313" key="2">
    <source>
        <dbReference type="EMBL" id="EJW96773.1"/>
    </source>
</evidence>
<protein>
    <recommendedName>
        <fullName evidence="3">Protein kinase domain-containing protein</fullName>
    </recommendedName>
</protein>
<dbReference type="InterPro" id="IPR011009">
    <property type="entry name" value="Kinase-like_dom_sf"/>
</dbReference>
<feature type="region of interest" description="Disordered" evidence="1">
    <location>
        <begin position="89"/>
        <end position="110"/>
    </location>
</feature>
<comment type="caution">
    <text evidence="2">The sequence shown here is derived from an EMBL/GenBank/DDBJ whole genome shotgun (WGS) entry which is preliminary data.</text>
</comment>
<sequence>SRLFTAGEPSPSQRIRLEGVAPEVADYEPLLGRYRVMDLRDVGGFGSVLVCWDVRLQRRVAVKCMPLDVGASSVTIEEGLAEARASSFLAASRTSSRSTTSRWTTTTPTS</sequence>
<dbReference type="Gene3D" id="3.30.200.20">
    <property type="entry name" value="Phosphorylase Kinase, domain 1"/>
    <property type="match status" value="1"/>
</dbReference>
<gene>
    <name evidence="2" type="ORF">EVA_15119</name>
</gene>
<dbReference type="AlphaFoldDB" id="J9FQL3"/>
<proteinExistence type="predicted"/>
<accession>J9FQL3</accession>
<evidence type="ECO:0008006" key="3">
    <source>
        <dbReference type="Google" id="ProtNLM"/>
    </source>
</evidence>
<dbReference type="SUPFAM" id="SSF56112">
    <property type="entry name" value="Protein kinase-like (PK-like)"/>
    <property type="match status" value="1"/>
</dbReference>
<evidence type="ECO:0000256" key="1">
    <source>
        <dbReference type="SAM" id="MobiDB-lite"/>
    </source>
</evidence>
<reference evidence="2" key="1">
    <citation type="journal article" date="2012" name="PLoS ONE">
        <title>Gene sets for utilization of primary and secondary nutrition supplies in the distal gut of endangered iberian lynx.</title>
        <authorList>
            <person name="Alcaide M."/>
            <person name="Messina E."/>
            <person name="Richter M."/>
            <person name="Bargiela R."/>
            <person name="Peplies J."/>
            <person name="Huws S.A."/>
            <person name="Newbold C.J."/>
            <person name="Golyshin P.N."/>
            <person name="Simon M.A."/>
            <person name="Lopez G."/>
            <person name="Yakimov M.M."/>
            <person name="Ferrer M."/>
        </authorList>
    </citation>
    <scope>NUCLEOTIDE SEQUENCE</scope>
</reference>
<dbReference type="EMBL" id="AMCI01005112">
    <property type="protein sequence ID" value="EJW96773.1"/>
    <property type="molecule type" value="Genomic_DNA"/>
</dbReference>
<organism evidence="2">
    <name type="scientific">gut metagenome</name>
    <dbReference type="NCBI Taxonomy" id="749906"/>
    <lineage>
        <taxon>unclassified sequences</taxon>
        <taxon>metagenomes</taxon>
        <taxon>organismal metagenomes</taxon>
    </lineage>
</organism>
<feature type="non-terminal residue" evidence="2">
    <location>
        <position position="1"/>
    </location>
</feature>